<keyword evidence="1" id="KW-0812">Transmembrane</keyword>
<protein>
    <submittedName>
        <fullName evidence="2">Uncharacterized protein</fullName>
    </submittedName>
</protein>
<evidence type="ECO:0000313" key="3">
    <source>
        <dbReference type="Proteomes" id="UP001321486"/>
    </source>
</evidence>
<dbReference type="EMBL" id="AP027732">
    <property type="protein sequence ID" value="BDZ51909.1"/>
    <property type="molecule type" value="Genomic_DNA"/>
</dbReference>
<evidence type="ECO:0000313" key="2">
    <source>
        <dbReference type="EMBL" id="BDZ51909.1"/>
    </source>
</evidence>
<sequence length="70" mass="7459">MSNDTGSRPGRIRFDVVFVRCVAALVLAGASLVLVLLEAKLSLLPLVAGFGLITRGAQIKNRHEPPSRSC</sequence>
<evidence type="ECO:0000256" key="1">
    <source>
        <dbReference type="SAM" id="Phobius"/>
    </source>
</evidence>
<accession>A0ABM8GU67</accession>
<proteinExistence type="predicted"/>
<keyword evidence="1" id="KW-1133">Transmembrane helix</keyword>
<gene>
    <name evidence="2" type="ORF">GCM10025867_41500</name>
</gene>
<name>A0ABM8GU67_9MICO</name>
<dbReference type="RefSeq" id="WP_286344571.1">
    <property type="nucleotide sequence ID" value="NZ_AP027732.1"/>
</dbReference>
<keyword evidence="3" id="KW-1185">Reference proteome</keyword>
<dbReference type="Proteomes" id="UP001321486">
    <property type="component" value="Chromosome"/>
</dbReference>
<feature type="transmembrane region" description="Helical" evidence="1">
    <location>
        <begin position="12"/>
        <end position="37"/>
    </location>
</feature>
<organism evidence="2 3">
    <name type="scientific">Frondihabitans sucicola</name>
    <dbReference type="NCBI Taxonomy" id="1268041"/>
    <lineage>
        <taxon>Bacteria</taxon>
        <taxon>Bacillati</taxon>
        <taxon>Actinomycetota</taxon>
        <taxon>Actinomycetes</taxon>
        <taxon>Micrococcales</taxon>
        <taxon>Microbacteriaceae</taxon>
        <taxon>Frondihabitans</taxon>
    </lineage>
</organism>
<reference evidence="3" key="1">
    <citation type="journal article" date="2019" name="Int. J. Syst. Evol. Microbiol.">
        <title>The Global Catalogue of Microorganisms (GCM) 10K type strain sequencing project: providing services to taxonomists for standard genome sequencing and annotation.</title>
        <authorList>
            <consortium name="The Broad Institute Genomics Platform"/>
            <consortium name="The Broad Institute Genome Sequencing Center for Infectious Disease"/>
            <person name="Wu L."/>
            <person name="Ma J."/>
        </authorList>
    </citation>
    <scope>NUCLEOTIDE SEQUENCE [LARGE SCALE GENOMIC DNA]</scope>
    <source>
        <strain evidence="3">NBRC 108728</strain>
    </source>
</reference>
<keyword evidence="1" id="KW-0472">Membrane</keyword>